<protein>
    <recommendedName>
        <fullName evidence="3">DUF4034 domain-containing protein</fullName>
    </recommendedName>
</protein>
<evidence type="ECO:0008006" key="3">
    <source>
        <dbReference type="Google" id="ProtNLM"/>
    </source>
</evidence>
<organism evidence="1 2">
    <name type="scientific">Chitiniphilus purpureus</name>
    <dbReference type="NCBI Taxonomy" id="2981137"/>
    <lineage>
        <taxon>Bacteria</taxon>
        <taxon>Pseudomonadati</taxon>
        <taxon>Pseudomonadota</taxon>
        <taxon>Betaproteobacteria</taxon>
        <taxon>Neisseriales</taxon>
        <taxon>Chitinibacteraceae</taxon>
        <taxon>Chitiniphilus</taxon>
    </lineage>
</organism>
<dbReference type="EMBL" id="CP106753">
    <property type="protein sequence ID" value="UXY16833.1"/>
    <property type="molecule type" value="Genomic_DNA"/>
</dbReference>
<reference evidence="1" key="1">
    <citation type="submission" date="2022-10" db="EMBL/GenBank/DDBJ databases">
        <title>Chitiniphilus purpureus sp. nov., a novel chitin-degrading bacterium isolated from crawfish pond sediment.</title>
        <authorList>
            <person name="Li K."/>
        </authorList>
    </citation>
    <scope>NUCLEOTIDE SEQUENCE</scope>
    <source>
        <strain evidence="1">CD1</strain>
    </source>
</reference>
<evidence type="ECO:0000313" key="2">
    <source>
        <dbReference type="Proteomes" id="UP001061302"/>
    </source>
</evidence>
<dbReference type="Proteomes" id="UP001061302">
    <property type="component" value="Chromosome"/>
</dbReference>
<proteinExistence type="predicted"/>
<evidence type="ECO:0000313" key="1">
    <source>
        <dbReference type="EMBL" id="UXY16833.1"/>
    </source>
</evidence>
<name>A0ABY6DRI3_9NEIS</name>
<dbReference type="RefSeq" id="WP_263126237.1">
    <property type="nucleotide sequence ID" value="NZ_CP106753.1"/>
</dbReference>
<keyword evidence="2" id="KW-1185">Reference proteome</keyword>
<accession>A0ABY6DRI3</accession>
<sequence>MNISWLLRYCIIFSLAGCSTGTMHPKNSPTIKSLSEKEEIIAFNEIDMRYRPSDLFYGEGYEKRRKAFFEELSKRGFAPASALLQIFDLEEQAIIHGPHTKSVFEDLTRRGEQGDISAGCSILALSINTYSWEEIKSWGWDRIEKLVKIGANKKHFACLYQASQLPKPGEIGGDYNLFIEVLKKEYVPALRLMRSLAKNETPPPPSIDVEKMRKAMCWNLLLDKKTRMNYGAAYLSGAWVILGENPDNESLKQFIKSWKFPPKDPGYIAYANTFSATTCLGIRN</sequence>
<gene>
    <name evidence="1" type="ORF">N8I74_07405</name>
</gene>